<dbReference type="RefSeq" id="WP_158871258.1">
    <property type="nucleotide sequence ID" value="NZ_CP046401.1"/>
</dbReference>
<reference evidence="3 4" key="1">
    <citation type="submission" date="2019-11" db="EMBL/GenBank/DDBJ databases">
        <authorList>
            <person name="Zheng R.K."/>
            <person name="Sun C.M."/>
        </authorList>
    </citation>
    <scope>NUCLEOTIDE SEQUENCE [LARGE SCALE GENOMIC DNA]</scope>
    <source>
        <strain evidence="3 4">WC007</strain>
    </source>
</reference>
<dbReference type="GO" id="GO:0000166">
    <property type="term" value="F:nucleotide binding"/>
    <property type="evidence" value="ECO:0007669"/>
    <property type="project" value="InterPro"/>
</dbReference>
<protein>
    <submittedName>
        <fullName evidence="3">Gfo/Idh/MocA family oxidoreductase</fullName>
    </submittedName>
</protein>
<accession>A0A6I6JXY3</accession>
<dbReference type="PROSITE" id="PS51318">
    <property type="entry name" value="TAT"/>
    <property type="match status" value="1"/>
</dbReference>
<dbReference type="Pfam" id="PF19051">
    <property type="entry name" value="GFO_IDH_MocA_C2"/>
    <property type="match status" value="2"/>
</dbReference>
<feature type="domain" description="Gfo/Idh/MocA-like oxidoreductase N-terminal" evidence="1">
    <location>
        <begin position="51"/>
        <end position="173"/>
    </location>
</feature>
<organism evidence="3 4">
    <name type="scientific">Maribellus comscasis</name>
    <dbReference type="NCBI Taxonomy" id="2681766"/>
    <lineage>
        <taxon>Bacteria</taxon>
        <taxon>Pseudomonadati</taxon>
        <taxon>Bacteroidota</taxon>
        <taxon>Bacteroidia</taxon>
        <taxon>Marinilabiliales</taxon>
        <taxon>Prolixibacteraceae</taxon>
        <taxon>Maribellus</taxon>
    </lineage>
</organism>
<dbReference type="PANTHER" id="PTHR43818">
    <property type="entry name" value="BCDNA.GH03377"/>
    <property type="match status" value="1"/>
</dbReference>
<dbReference type="KEGG" id="mcos:GM418_28215"/>
<dbReference type="SUPFAM" id="SSF51735">
    <property type="entry name" value="NAD(P)-binding Rossmann-fold domains"/>
    <property type="match status" value="1"/>
</dbReference>
<evidence type="ECO:0000259" key="2">
    <source>
        <dbReference type="Pfam" id="PF19051"/>
    </source>
</evidence>
<evidence type="ECO:0000313" key="3">
    <source>
        <dbReference type="EMBL" id="QGY47411.1"/>
    </source>
</evidence>
<evidence type="ECO:0000313" key="4">
    <source>
        <dbReference type="Proteomes" id="UP000428260"/>
    </source>
</evidence>
<dbReference type="Pfam" id="PF01408">
    <property type="entry name" value="GFO_IDH_MocA"/>
    <property type="match status" value="1"/>
</dbReference>
<dbReference type="AlphaFoldDB" id="A0A6I6JXY3"/>
<dbReference type="PANTHER" id="PTHR43818:SF3">
    <property type="entry name" value="OXIDOREDUCTASE-RELATED"/>
    <property type="match status" value="1"/>
</dbReference>
<dbReference type="EMBL" id="CP046401">
    <property type="protein sequence ID" value="QGY47411.1"/>
    <property type="molecule type" value="Genomic_DNA"/>
</dbReference>
<sequence>MNSRRKFIKRTAGALGAFTVVPGHVLFAKPEIRNAAGELVKPRVIAPSDKINMAFCGIGNRGGQILQAHNSTGMINTTVLCDVDMGAKHTVKSIEDHPKAKQYQDFREMFEKSAREFDAVCVGTPDFSHFPITILAMSQGKHVYVEKPLTRTFYESELLIEAAKKYGVVTQMGNQGHSEGNYYQFKSWVENGIIKDVTRITAHMNGRRRWHDWDVNIKKYPVNPVIPETLDWDTWLMTAEEHGYHEDFVNGQWRCWYEHGMGALGDWGAHIIDTAHQFLELGLPFEVDPIKIKGHNKLFFPMESTLAFKFPKRKNMPACTITWYDGMENIPQVPEGFGEIEVDPNIPPASNGVMQPAKLGAGKEIYGKDLTFKGGSHGSTLSIIPPEAAKDMESKLPEVPESPSNHFENFHRAIQGTEKTNSPFEISGPLSQVFCLGTIAQRLNTKIEFDRKEKQITNNKLANELLKGTPPRKGWEEFYKL</sequence>
<dbReference type="InterPro" id="IPR043906">
    <property type="entry name" value="Gfo/Idh/MocA_OxRdtase_bact_C"/>
</dbReference>
<name>A0A6I6JXY3_9BACT</name>
<evidence type="ECO:0000259" key="1">
    <source>
        <dbReference type="Pfam" id="PF01408"/>
    </source>
</evidence>
<dbReference type="InterPro" id="IPR006311">
    <property type="entry name" value="TAT_signal"/>
</dbReference>
<dbReference type="InterPro" id="IPR036291">
    <property type="entry name" value="NAD(P)-bd_dom_sf"/>
</dbReference>
<gene>
    <name evidence="3" type="ORF">GM418_28215</name>
</gene>
<dbReference type="Proteomes" id="UP000428260">
    <property type="component" value="Chromosome"/>
</dbReference>
<proteinExistence type="predicted"/>
<feature type="domain" description="Gfo/Idh/MocA-like oxidoreductase bacterial type C-terminal" evidence="2">
    <location>
        <begin position="185"/>
        <end position="280"/>
    </location>
</feature>
<feature type="domain" description="Gfo/Idh/MocA-like oxidoreductase bacterial type C-terminal" evidence="2">
    <location>
        <begin position="389"/>
        <end position="475"/>
    </location>
</feature>
<keyword evidence="4" id="KW-1185">Reference proteome</keyword>
<dbReference type="InterPro" id="IPR000683">
    <property type="entry name" value="Gfo/Idh/MocA-like_OxRdtase_N"/>
</dbReference>
<dbReference type="Gene3D" id="3.40.50.720">
    <property type="entry name" value="NAD(P)-binding Rossmann-like Domain"/>
    <property type="match status" value="1"/>
</dbReference>
<dbReference type="InterPro" id="IPR050463">
    <property type="entry name" value="Gfo/Idh/MocA_oxidrdct_glycsds"/>
</dbReference>
<dbReference type="SUPFAM" id="SSF55347">
    <property type="entry name" value="Glyceraldehyde-3-phosphate dehydrogenase-like, C-terminal domain"/>
    <property type="match status" value="1"/>
</dbReference>